<organism evidence="2 3">
    <name type="scientific">Noviherbaspirillum saxi</name>
    <dbReference type="NCBI Taxonomy" id="2320863"/>
    <lineage>
        <taxon>Bacteria</taxon>
        <taxon>Pseudomonadati</taxon>
        <taxon>Pseudomonadota</taxon>
        <taxon>Betaproteobacteria</taxon>
        <taxon>Burkholderiales</taxon>
        <taxon>Oxalobacteraceae</taxon>
        <taxon>Noviherbaspirillum</taxon>
    </lineage>
</organism>
<evidence type="ECO:0000256" key="1">
    <source>
        <dbReference type="SAM" id="MobiDB-lite"/>
    </source>
</evidence>
<proteinExistence type="predicted"/>
<dbReference type="RefSeq" id="WP_119772315.1">
    <property type="nucleotide sequence ID" value="NZ_QYUO01000003.1"/>
</dbReference>
<name>A0A3A3FGY2_9BURK</name>
<gene>
    <name evidence="2" type="ORF">D3871_27830</name>
</gene>
<feature type="compositionally biased region" description="Basic and acidic residues" evidence="1">
    <location>
        <begin position="108"/>
        <end position="136"/>
    </location>
</feature>
<reference evidence="3" key="1">
    <citation type="submission" date="2018-09" db="EMBL/GenBank/DDBJ databases">
        <authorList>
            <person name="Zhu H."/>
        </authorList>
    </citation>
    <scope>NUCLEOTIDE SEQUENCE [LARGE SCALE GENOMIC DNA]</scope>
    <source>
        <strain evidence="3">K1R23-30</strain>
    </source>
</reference>
<comment type="caution">
    <text evidence="2">The sequence shown here is derived from an EMBL/GenBank/DDBJ whole genome shotgun (WGS) entry which is preliminary data.</text>
</comment>
<protein>
    <submittedName>
        <fullName evidence="2">Uncharacterized protein</fullName>
    </submittedName>
</protein>
<feature type="region of interest" description="Disordered" evidence="1">
    <location>
        <begin position="45"/>
        <end position="76"/>
    </location>
</feature>
<accession>A0A3A3FGY2</accession>
<dbReference type="Proteomes" id="UP000265955">
    <property type="component" value="Unassembled WGS sequence"/>
</dbReference>
<feature type="region of interest" description="Disordered" evidence="1">
    <location>
        <begin position="91"/>
        <end position="214"/>
    </location>
</feature>
<dbReference type="EMBL" id="QYUO01000003">
    <property type="protein sequence ID" value="RJF92430.1"/>
    <property type="molecule type" value="Genomic_DNA"/>
</dbReference>
<dbReference type="AlphaFoldDB" id="A0A3A3FGY2"/>
<evidence type="ECO:0000313" key="3">
    <source>
        <dbReference type="Proteomes" id="UP000265955"/>
    </source>
</evidence>
<feature type="compositionally biased region" description="Low complexity" evidence="1">
    <location>
        <begin position="166"/>
        <end position="176"/>
    </location>
</feature>
<keyword evidence="3" id="KW-1185">Reference proteome</keyword>
<feature type="compositionally biased region" description="Basic and acidic residues" evidence="1">
    <location>
        <begin position="190"/>
        <end position="203"/>
    </location>
</feature>
<sequence>MPKSNEDVSRLFRSLGADDANFRASNSGAVRAAEQRWPLFKAVSPKKQVETPALTEDAKQHWGSSGKPRTSLRTPALTLPGLGDKLAQSLTKMAAEQPTRAISPRHQQRAETKEIAETGHRDMRPEVQEQPAERRGFFFSKPVEEEAPSEETTARPGLFRKNNREPLPAAPQAPAASDNEQSLSGLFARLEGKEEPARTRTDNRTSFFGRLGKR</sequence>
<evidence type="ECO:0000313" key="2">
    <source>
        <dbReference type="EMBL" id="RJF92430.1"/>
    </source>
</evidence>